<dbReference type="Pfam" id="PF17783">
    <property type="entry name" value="WHD_CvfB"/>
    <property type="match status" value="1"/>
</dbReference>
<dbReference type="Gene3D" id="2.40.50.140">
    <property type="entry name" value="Nucleic acid-binding proteins"/>
    <property type="match status" value="2"/>
</dbReference>
<reference evidence="3 4" key="1">
    <citation type="submission" date="2020-08" db="EMBL/GenBank/DDBJ databases">
        <title>A Genomic Blueprint of the Chicken Gut Microbiome.</title>
        <authorList>
            <person name="Gilroy R."/>
            <person name="Ravi A."/>
            <person name="Getino M."/>
            <person name="Pursley I."/>
            <person name="Horton D.L."/>
            <person name="Alikhan N.-F."/>
            <person name="Baker D."/>
            <person name="Gharbi K."/>
            <person name="Hall N."/>
            <person name="Watson M."/>
            <person name="Adriaenssens E.M."/>
            <person name="Foster-Nyarko E."/>
            <person name="Jarju S."/>
            <person name="Secka A."/>
            <person name="Antonio M."/>
            <person name="Oren A."/>
            <person name="Chaudhuri R."/>
            <person name="La Ragione R.M."/>
            <person name="Hildebrand F."/>
            <person name="Pallen M.J."/>
        </authorList>
    </citation>
    <scope>NUCLEOTIDE SEQUENCE [LARGE SCALE GENOMIC DNA]</scope>
    <source>
        <strain evidence="3 4">N37</strain>
    </source>
</reference>
<dbReference type="GO" id="GO:0003677">
    <property type="term" value="F:DNA binding"/>
    <property type="evidence" value="ECO:0007669"/>
    <property type="project" value="UniProtKB-KW"/>
</dbReference>
<protein>
    <submittedName>
        <fullName evidence="3">DNA-binding protein</fullName>
    </submittedName>
</protein>
<dbReference type="InterPro" id="IPR003029">
    <property type="entry name" value="S1_domain"/>
</dbReference>
<dbReference type="PROSITE" id="PS50126">
    <property type="entry name" value="S1"/>
    <property type="match status" value="1"/>
</dbReference>
<dbReference type="InterPro" id="IPR039566">
    <property type="entry name" value="CvfB_S1_st"/>
</dbReference>
<accession>A0ABR8YNY5</accession>
<keyword evidence="3" id="KW-0238">DNA-binding</keyword>
<comment type="caution">
    <text evidence="3">The sequence shown here is derived from an EMBL/GenBank/DDBJ whole genome shotgun (WGS) entry which is preliminary data.</text>
</comment>
<name>A0ABR8YNY5_9CLOT</name>
<evidence type="ECO:0000313" key="3">
    <source>
        <dbReference type="EMBL" id="MBD8045906.1"/>
    </source>
</evidence>
<dbReference type="Pfam" id="PF13509">
    <property type="entry name" value="S1_2"/>
    <property type="match status" value="2"/>
</dbReference>
<evidence type="ECO:0000259" key="2">
    <source>
        <dbReference type="PROSITE" id="PS50126"/>
    </source>
</evidence>
<gene>
    <name evidence="3" type="ORF">H9637_02430</name>
</gene>
<dbReference type="Gene3D" id="1.10.10.10">
    <property type="entry name" value="Winged helix-like DNA-binding domain superfamily/Winged helix DNA-binding domain"/>
    <property type="match status" value="1"/>
</dbReference>
<dbReference type="SMART" id="SM00316">
    <property type="entry name" value="S1"/>
    <property type="match status" value="3"/>
</dbReference>
<dbReference type="PANTHER" id="PTHR37296">
    <property type="entry name" value="CONSERVED VIRULENCE FACTOR B"/>
    <property type="match status" value="1"/>
</dbReference>
<proteinExistence type="inferred from homology"/>
<dbReference type="Proteomes" id="UP000627166">
    <property type="component" value="Unassembled WGS sequence"/>
</dbReference>
<dbReference type="PANTHER" id="PTHR37296:SF1">
    <property type="entry name" value="CONSERVED VIRULENCE FACTOR B"/>
    <property type="match status" value="1"/>
</dbReference>
<sequence length="279" mass="31716">MVKIGEINKLKVVRIAEFGYYLDGKTSNTSDDILLPIKSALGEKLDVGDEVEVFIYRDSQDRMIATKKTPLAKVGEIAYLEVVDNSKIGAFISIGLERDVLVPFKEIKYKLEIGKKYLFYLYLDKTNRLAATTNIDKYLHDTNSYNIGEEVEGTIYGFQTNGTAMIALENIYRGVILKNEYYKDLKPGEIIKVRVKRYYEEGQVGVTSRKSRLVEKEDLETTILNYLKQNNGSMKLNDKSSPEEIKSTFNTSKNAFKRALGGLMKRSLIIQDENGTKLI</sequence>
<organism evidence="3 4">
    <name type="scientific">Clostridium faecium</name>
    <dbReference type="NCBI Taxonomy" id="2762223"/>
    <lineage>
        <taxon>Bacteria</taxon>
        <taxon>Bacillati</taxon>
        <taxon>Bacillota</taxon>
        <taxon>Clostridia</taxon>
        <taxon>Eubacteriales</taxon>
        <taxon>Clostridiaceae</taxon>
        <taxon>Clostridium</taxon>
    </lineage>
</organism>
<evidence type="ECO:0000313" key="4">
    <source>
        <dbReference type="Proteomes" id="UP000627166"/>
    </source>
</evidence>
<dbReference type="SUPFAM" id="SSF50249">
    <property type="entry name" value="Nucleic acid-binding proteins"/>
    <property type="match status" value="1"/>
</dbReference>
<dbReference type="EMBL" id="JACSQB010000021">
    <property type="protein sequence ID" value="MBD8045906.1"/>
    <property type="molecule type" value="Genomic_DNA"/>
</dbReference>
<dbReference type="InterPro" id="IPR036388">
    <property type="entry name" value="WH-like_DNA-bd_sf"/>
</dbReference>
<dbReference type="InterPro" id="IPR040764">
    <property type="entry name" value="CvfB_WH"/>
</dbReference>
<dbReference type="InterPro" id="IPR012340">
    <property type="entry name" value="NA-bd_OB-fold"/>
</dbReference>
<dbReference type="PIRSF" id="PIRSF012524">
    <property type="entry name" value="YitL_S1"/>
    <property type="match status" value="1"/>
</dbReference>
<comment type="similarity">
    <text evidence="1">Belongs to the CvfB family.</text>
</comment>
<evidence type="ECO:0000256" key="1">
    <source>
        <dbReference type="PIRNR" id="PIRNR012524"/>
    </source>
</evidence>
<keyword evidence="4" id="KW-1185">Reference proteome</keyword>
<feature type="domain" description="S1 motif" evidence="2">
    <location>
        <begin position="148"/>
        <end position="209"/>
    </location>
</feature>
<dbReference type="RefSeq" id="WP_191738882.1">
    <property type="nucleotide sequence ID" value="NZ_JACSQB010000021.1"/>
</dbReference>
<dbReference type="InterPro" id="IPR014464">
    <property type="entry name" value="CvfB_fam"/>
</dbReference>